<dbReference type="GO" id="GO:0004519">
    <property type="term" value="F:endonuclease activity"/>
    <property type="evidence" value="ECO:0007669"/>
    <property type="project" value="InterPro"/>
</dbReference>
<dbReference type="PANTHER" id="PTHR33877">
    <property type="entry name" value="SLL1193 PROTEIN"/>
    <property type="match status" value="1"/>
</dbReference>
<dbReference type="GO" id="GO:0008270">
    <property type="term" value="F:zinc ion binding"/>
    <property type="evidence" value="ECO:0007669"/>
    <property type="project" value="InterPro"/>
</dbReference>
<dbReference type="InterPro" id="IPR003615">
    <property type="entry name" value="HNH_nuc"/>
</dbReference>
<dbReference type="EMBL" id="JAFGIX010000024">
    <property type="protein sequence ID" value="MBN1572512.1"/>
    <property type="molecule type" value="Genomic_DNA"/>
</dbReference>
<dbReference type="InterPro" id="IPR002711">
    <property type="entry name" value="HNH"/>
</dbReference>
<dbReference type="Gene3D" id="1.10.30.50">
    <property type="match status" value="1"/>
</dbReference>
<reference evidence="2" key="2">
    <citation type="submission" date="2021-01" db="EMBL/GenBank/DDBJ databases">
        <authorList>
            <person name="Hahn C.R."/>
            <person name="Youssef N.H."/>
            <person name="Elshahed M."/>
        </authorList>
    </citation>
    <scope>NUCLEOTIDE SEQUENCE</scope>
    <source>
        <strain evidence="2">Zod_Metabat.24</strain>
    </source>
</reference>
<reference evidence="2" key="1">
    <citation type="journal article" date="2021" name="Environ. Microbiol.">
        <title>Genomic characterization of three novel Desulfobacterota classes expand the metabolic and phylogenetic diversity of the phylum.</title>
        <authorList>
            <person name="Murphy C.L."/>
            <person name="Biggerstaff J."/>
            <person name="Eichhorn A."/>
            <person name="Ewing E."/>
            <person name="Shahan R."/>
            <person name="Soriano D."/>
            <person name="Stewart S."/>
            <person name="VanMol K."/>
            <person name="Walker R."/>
            <person name="Walters P."/>
            <person name="Elshahed M.S."/>
            <person name="Youssef N.H."/>
        </authorList>
    </citation>
    <scope>NUCLEOTIDE SEQUENCE</scope>
    <source>
        <strain evidence="2">Zod_Metabat.24</strain>
    </source>
</reference>
<dbReference type="PANTHER" id="PTHR33877:SF2">
    <property type="entry name" value="OS07G0170200 PROTEIN"/>
    <property type="match status" value="1"/>
</dbReference>
<dbReference type="SUPFAM" id="SSF158682">
    <property type="entry name" value="TerB-like"/>
    <property type="match status" value="1"/>
</dbReference>
<evidence type="ECO:0000313" key="2">
    <source>
        <dbReference type="EMBL" id="MBN1572512.1"/>
    </source>
</evidence>
<feature type="domain" description="HNH nuclease" evidence="1">
    <location>
        <begin position="548"/>
        <end position="598"/>
    </location>
</feature>
<evidence type="ECO:0000313" key="3">
    <source>
        <dbReference type="Proteomes" id="UP000809273"/>
    </source>
</evidence>
<dbReference type="Proteomes" id="UP000809273">
    <property type="component" value="Unassembled WGS sequence"/>
</dbReference>
<sequence length="604" mass="70440">MKVGCQNCDFVGEVNESSITESGLSLTCPKCSRTIYINKRGYTNICHNCGFENMPGEIYCKSCKSPLEKPKSFLGDPDVYKLHKIATSEIKNKKVDSNKFIFFKKKRDLNQKIKAMETFKTIFSEAISDGVLTDFEIKYLKLFAEKNEISWKEAMAFVTREANCFVESISKTYIEDGILDDDEKKDIEKISKILKIDPNRMIKIYEELDTPKRKAIEFFKNKFKEFISDGVLTAQEMNYLKRFVKKYNLDWDDMMILVREDALNFVESLVITASEDNVIDRKEEKVINKAMDVLKLGKEEREIIKYDLLKVKAKALEIFENLFIKSIEDYELDDNEMNQLMNVTEKYGLKWGEALKQIEEPAKDFIEQLLLFAKQDGKIEKEEEKTIKKMMEFLKTQDDYKKEIQNEIKRIKKIQNIRKGNLTPLDLKPPPVIIKSTEFFYIYDPCIYIKTDKNRTETTGKLVLTSDRVFFLGKDKTKNTSFQFIYKSVFNLSYDSNSVFIDRQGKGRGYYRLSNPEIVYEILLFLTKKSNFLITQSDKEMSRHIPRDVQMEVFYRDGGKCVMCGADKYLEFDHIIPFSKGGANTVDNIQILCRACNQKKGSNI</sequence>
<dbReference type="InterPro" id="IPR052892">
    <property type="entry name" value="NA-targeting_endonuclease"/>
</dbReference>
<comment type="caution">
    <text evidence="2">The sequence shown here is derived from an EMBL/GenBank/DDBJ whole genome shotgun (WGS) entry which is preliminary data.</text>
</comment>
<dbReference type="GO" id="GO:0003676">
    <property type="term" value="F:nucleic acid binding"/>
    <property type="evidence" value="ECO:0007669"/>
    <property type="project" value="InterPro"/>
</dbReference>
<name>A0A9D8KDK6_9DELT</name>
<organism evidence="2 3">
    <name type="scientific">Candidatus Zymogenus saltonus</name>
    <dbReference type="NCBI Taxonomy" id="2844893"/>
    <lineage>
        <taxon>Bacteria</taxon>
        <taxon>Deltaproteobacteria</taxon>
        <taxon>Candidatus Zymogenia</taxon>
        <taxon>Candidatus Zymogeniales</taxon>
        <taxon>Candidatus Zymogenaceae</taxon>
        <taxon>Candidatus Zymogenus</taxon>
    </lineage>
</organism>
<dbReference type="Pfam" id="PF13717">
    <property type="entry name" value="Zn_ribbon_4"/>
    <property type="match status" value="1"/>
</dbReference>
<proteinExistence type="predicted"/>
<dbReference type="AlphaFoldDB" id="A0A9D8KDK6"/>
<evidence type="ECO:0000259" key="1">
    <source>
        <dbReference type="SMART" id="SM00507"/>
    </source>
</evidence>
<dbReference type="SMART" id="SM00507">
    <property type="entry name" value="HNHc"/>
    <property type="match status" value="1"/>
</dbReference>
<dbReference type="InterPro" id="IPR029024">
    <property type="entry name" value="TerB-like"/>
</dbReference>
<dbReference type="InterPro" id="IPR011723">
    <property type="entry name" value="Znf/thioredoxin_put"/>
</dbReference>
<gene>
    <name evidence="2" type="ORF">JW984_04865</name>
</gene>
<protein>
    <submittedName>
        <fullName evidence="2">Zinc-ribbon domain-containing protein</fullName>
    </submittedName>
</protein>
<accession>A0A9D8KDK6</accession>
<dbReference type="Pfam" id="PF01844">
    <property type="entry name" value="HNH"/>
    <property type="match status" value="1"/>
</dbReference>
<dbReference type="CDD" id="cd00085">
    <property type="entry name" value="HNHc"/>
    <property type="match status" value="1"/>
</dbReference>